<dbReference type="InterPro" id="IPR007627">
    <property type="entry name" value="RNA_pol_sigma70_r2"/>
</dbReference>
<dbReference type="GO" id="GO:0016987">
    <property type="term" value="F:sigma factor activity"/>
    <property type="evidence" value="ECO:0007669"/>
    <property type="project" value="UniProtKB-KW"/>
</dbReference>
<dbReference type="Pfam" id="PF04542">
    <property type="entry name" value="Sigma70_r2"/>
    <property type="match status" value="1"/>
</dbReference>
<dbReference type="EMBL" id="SJPR01000016">
    <property type="protein sequence ID" value="TWT91724.1"/>
    <property type="molecule type" value="Genomic_DNA"/>
</dbReference>
<dbReference type="SUPFAM" id="SSF88946">
    <property type="entry name" value="Sigma2 domain of RNA polymerase sigma factors"/>
    <property type="match status" value="1"/>
</dbReference>
<keyword evidence="4" id="KW-0804">Transcription</keyword>
<accession>A0A5C5ZVW7</accession>
<dbReference type="InterPro" id="IPR036388">
    <property type="entry name" value="WH-like_DNA-bd_sf"/>
</dbReference>
<evidence type="ECO:0000256" key="1">
    <source>
        <dbReference type="ARBA" id="ARBA00010641"/>
    </source>
</evidence>
<keyword evidence="2" id="KW-0805">Transcription regulation</keyword>
<dbReference type="NCBIfam" id="TIGR02937">
    <property type="entry name" value="sigma70-ECF"/>
    <property type="match status" value="1"/>
</dbReference>
<dbReference type="InterPro" id="IPR039425">
    <property type="entry name" value="RNA_pol_sigma-70-like"/>
</dbReference>
<protein>
    <submittedName>
        <fullName evidence="6">RNA polymerase sigma factor</fullName>
    </submittedName>
</protein>
<evidence type="ECO:0000256" key="4">
    <source>
        <dbReference type="ARBA" id="ARBA00023163"/>
    </source>
</evidence>
<dbReference type="Proteomes" id="UP000317421">
    <property type="component" value="Unassembled WGS sequence"/>
</dbReference>
<dbReference type="PANTHER" id="PTHR43133:SF51">
    <property type="entry name" value="RNA POLYMERASE SIGMA FACTOR"/>
    <property type="match status" value="1"/>
</dbReference>
<dbReference type="Gene3D" id="1.10.1740.10">
    <property type="match status" value="1"/>
</dbReference>
<evidence type="ECO:0000313" key="7">
    <source>
        <dbReference type="Proteomes" id="UP000317421"/>
    </source>
</evidence>
<organism evidence="6 7">
    <name type="scientific">Botrimarina colliarenosi</name>
    <dbReference type="NCBI Taxonomy" id="2528001"/>
    <lineage>
        <taxon>Bacteria</taxon>
        <taxon>Pseudomonadati</taxon>
        <taxon>Planctomycetota</taxon>
        <taxon>Planctomycetia</taxon>
        <taxon>Pirellulales</taxon>
        <taxon>Lacipirellulaceae</taxon>
        <taxon>Botrimarina</taxon>
    </lineage>
</organism>
<keyword evidence="3" id="KW-0731">Sigma factor</keyword>
<dbReference type="RefSeq" id="WP_197526769.1">
    <property type="nucleotide sequence ID" value="NZ_SJPR01000016.1"/>
</dbReference>
<evidence type="ECO:0000259" key="5">
    <source>
        <dbReference type="Pfam" id="PF04542"/>
    </source>
</evidence>
<dbReference type="InterPro" id="IPR014284">
    <property type="entry name" value="RNA_pol_sigma-70_dom"/>
</dbReference>
<sequence length="181" mass="20664">MLEADNDSCPADDAFVQRLTGSQGDLRAFIIGMTPNKTDADDLLQQVNLALWRKRSAYDPGQAFLRWAFAFAALEIRSYRSKSANRRMWFNDGLLETVAESWPHESLYSEERRDALAECVSCLKPEERQFVAEYYSHRSTVQELATQSGKPLSTVYKTIARARVMLRNCVERKLSHTSHPA</sequence>
<feature type="domain" description="RNA polymerase sigma-70 region 2" evidence="5">
    <location>
        <begin position="24"/>
        <end position="83"/>
    </location>
</feature>
<dbReference type="InterPro" id="IPR013324">
    <property type="entry name" value="RNA_pol_sigma_r3/r4-like"/>
</dbReference>
<dbReference type="InterPro" id="IPR013325">
    <property type="entry name" value="RNA_pol_sigma_r2"/>
</dbReference>
<evidence type="ECO:0000256" key="2">
    <source>
        <dbReference type="ARBA" id="ARBA00023015"/>
    </source>
</evidence>
<dbReference type="InterPro" id="IPR014331">
    <property type="entry name" value="RNA_pol_sigma70_ECF_RHOBA"/>
</dbReference>
<comment type="caution">
    <text evidence="6">The sequence shown here is derived from an EMBL/GenBank/DDBJ whole genome shotgun (WGS) entry which is preliminary data.</text>
</comment>
<keyword evidence="7" id="KW-1185">Reference proteome</keyword>
<evidence type="ECO:0000313" key="6">
    <source>
        <dbReference type="EMBL" id="TWT91724.1"/>
    </source>
</evidence>
<dbReference type="SUPFAM" id="SSF88659">
    <property type="entry name" value="Sigma3 and sigma4 domains of RNA polymerase sigma factors"/>
    <property type="match status" value="1"/>
</dbReference>
<dbReference type="PANTHER" id="PTHR43133">
    <property type="entry name" value="RNA POLYMERASE ECF-TYPE SIGMA FACTO"/>
    <property type="match status" value="1"/>
</dbReference>
<reference evidence="6 7" key="1">
    <citation type="submission" date="2019-02" db="EMBL/GenBank/DDBJ databases">
        <title>Deep-cultivation of Planctomycetes and their phenomic and genomic characterization uncovers novel biology.</title>
        <authorList>
            <person name="Wiegand S."/>
            <person name="Jogler M."/>
            <person name="Boedeker C."/>
            <person name="Pinto D."/>
            <person name="Vollmers J."/>
            <person name="Rivas-Marin E."/>
            <person name="Kohn T."/>
            <person name="Peeters S.H."/>
            <person name="Heuer A."/>
            <person name="Rast P."/>
            <person name="Oberbeckmann S."/>
            <person name="Bunk B."/>
            <person name="Jeske O."/>
            <person name="Meyerdierks A."/>
            <person name="Storesund J.E."/>
            <person name="Kallscheuer N."/>
            <person name="Luecker S."/>
            <person name="Lage O.M."/>
            <person name="Pohl T."/>
            <person name="Merkel B.J."/>
            <person name="Hornburger P."/>
            <person name="Mueller R.-W."/>
            <person name="Bruemmer F."/>
            <person name="Labrenz M."/>
            <person name="Spormann A.M."/>
            <person name="Op Den Camp H."/>
            <person name="Overmann J."/>
            <person name="Amann R."/>
            <person name="Jetten M.S.M."/>
            <person name="Mascher T."/>
            <person name="Medema M.H."/>
            <person name="Devos D.P."/>
            <person name="Kaster A.-K."/>
            <person name="Ovreas L."/>
            <person name="Rohde M."/>
            <person name="Galperin M.Y."/>
            <person name="Jogler C."/>
        </authorList>
    </citation>
    <scope>NUCLEOTIDE SEQUENCE [LARGE SCALE GENOMIC DNA]</scope>
    <source>
        <strain evidence="6 7">Pla108</strain>
    </source>
</reference>
<dbReference type="Gene3D" id="1.10.10.10">
    <property type="entry name" value="Winged helix-like DNA-binding domain superfamily/Winged helix DNA-binding domain"/>
    <property type="match status" value="1"/>
</dbReference>
<evidence type="ECO:0000256" key="3">
    <source>
        <dbReference type="ARBA" id="ARBA00023082"/>
    </source>
</evidence>
<dbReference type="AlphaFoldDB" id="A0A5C5ZVW7"/>
<comment type="similarity">
    <text evidence="1">Belongs to the sigma-70 factor family. ECF subfamily.</text>
</comment>
<dbReference type="NCBIfam" id="TIGR02989">
    <property type="entry name" value="Sig-70_gvs1"/>
    <property type="match status" value="1"/>
</dbReference>
<proteinExistence type="inferred from homology"/>
<dbReference type="GO" id="GO:0006352">
    <property type="term" value="P:DNA-templated transcription initiation"/>
    <property type="evidence" value="ECO:0007669"/>
    <property type="project" value="InterPro"/>
</dbReference>
<gene>
    <name evidence="6" type="ORF">Pla108_42070</name>
</gene>
<name>A0A5C5ZVW7_9BACT</name>